<keyword evidence="3" id="KW-1185">Reference proteome</keyword>
<dbReference type="GO" id="GO:0008010">
    <property type="term" value="F:structural constituent of chitin-based larval cuticle"/>
    <property type="evidence" value="ECO:0007669"/>
    <property type="project" value="TreeGrafter"/>
</dbReference>
<proteinExistence type="predicted"/>
<dbReference type="PANTHER" id="PTHR10380">
    <property type="entry name" value="CUTICLE PROTEIN"/>
    <property type="match status" value="1"/>
</dbReference>
<dbReference type="EMBL" id="OU900097">
    <property type="protein sequence ID" value="CAG9861674.1"/>
    <property type="molecule type" value="Genomic_DNA"/>
</dbReference>
<gene>
    <name evidence="2" type="ORF">PHYEVI_LOCUS8005</name>
</gene>
<accession>A0A9N9TTR5</accession>
<organism evidence="2 3">
    <name type="scientific">Phyllotreta striolata</name>
    <name type="common">Striped flea beetle</name>
    <name type="synonym">Crioceris striolata</name>
    <dbReference type="NCBI Taxonomy" id="444603"/>
    <lineage>
        <taxon>Eukaryota</taxon>
        <taxon>Metazoa</taxon>
        <taxon>Ecdysozoa</taxon>
        <taxon>Arthropoda</taxon>
        <taxon>Hexapoda</taxon>
        <taxon>Insecta</taxon>
        <taxon>Pterygota</taxon>
        <taxon>Neoptera</taxon>
        <taxon>Endopterygota</taxon>
        <taxon>Coleoptera</taxon>
        <taxon>Polyphaga</taxon>
        <taxon>Cucujiformia</taxon>
        <taxon>Chrysomeloidea</taxon>
        <taxon>Chrysomelidae</taxon>
        <taxon>Galerucinae</taxon>
        <taxon>Alticini</taxon>
        <taxon>Phyllotreta</taxon>
    </lineage>
</organism>
<reference evidence="2" key="1">
    <citation type="submission" date="2022-01" db="EMBL/GenBank/DDBJ databases">
        <authorList>
            <person name="King R."/>
        </authorList>
    </citation>
    <scope>NUCLEOTIDE SEQUENCE</scope>
</reference>
<evidence type="ECO:0000256" key="1">
    <source>
        <dbReference type="PROSITE-ProRule" id="PRU00497"/>
    </source>
</evidence>
<dbReference type="GO" id="GO:0062129">
    <property type="term" value="C:chitin-based extracellular matrix"/>
    <property type="evidence" value="ECO:0007669"/>
    <property type="project" value="TreeGrafter"/>
</dbReference>
<dbReference type="InterPro" id="IPR050468">
    <property type="entry name" value="Cuticle_Struct_Prot"/>
</dbReference>
<dbReference type="InterPro" id="IPR000618">
    <property type="entry name" value="Insect_cuticle"/>
</dbReference>
<protein>
    <submittedName>
        <fullName evidence="2">Uncharacterized protein</fullName>
    </submittedName>
</protein>
<dbReference type="AlphaFoldDB" id="A0A9N9TTR5"/>
<dbReference type="PROSITE" id="PS51155">
    <property type="entry name" value="CHIT_BIND_RR_2"/>
    <property type="match status" value="1"/>
</dbReference>
<evidence type="ECO:0000313" key="2">
    <source>
        <dbReference type="EMBL" id="CAG9861674.1"/>
    </source>
</evidence>
<evidence type="ECO:0000313" key="3">
    <source>
        <dbReference type="Proteomes" id="UP001153712"/>
    </source>
</evidence>
<keyword evidence="1" id="KW-0193">Cuticle</keyword>
<name>A0A9N9TTR5_PHYSR</name>
<dbReference type="OrthoDB" id="6358661at2759"/>
<dbReference type="Proteomes" id="UP001153712">
    <property type="component" value="Chromosome 4"/>
</dbReference>
<sequence>MQHRKFNFHYFWFSVQISYIGRAVARFFAVDQINRALFAFVHRLKMNSLLIVYTALPLVLGEVFLIKPEEEAPLPPPKPYAFGYAAGRFPGNIDRTHSEVSDGAGTVQGSFSYVDPRHQIRTVDYIADKNGFHPVTNYHVPDLPSDTPAVAAAKARHLLRYAAIAHQHQEAPNRAPTPVDTAAVRYAKSKHLALFEKIAAEHARLAAEAEAAKSPDGEGAAIEAYKGNYVL</sequence>
<dbReference type="Pfam" id="PF00379">
    <property type="entry name" value="Chitin_bind_4"/>
    <property type="match status" value="1"/>
</dbReference>